<sequence>MKALSKALESGQARGYERLNAAESDSLSSKSQAGKPAGNLFQRWLVKFFKREDQSQPTYSRASVTAMLQQDYGLSVGSRVMAGSTNRPLTARKIVQLHSKAAKIKHQLEHKNEKHAGQWGDVNNPKSMAGKLFKEHSGVSCKALPDFERERLNQHIQQVFYQQNDHAISRQEARHLILAALEQHSYGFTEAASNTANALGMSGDLSSPAFDKWLSSQSLSLQSRALLRNFQANSVQSARLQWQSPLEQIEREWSRQIEEVEKHRSSLKQSLRVLENGGAPELNENIRQAMAFDILHQLKQADGQTRFIEALSKTDFRSPESFQKARIHNLQTAIRVIDTALDSDTVSSKRRPHFYRLKKSLEQELKLTHQQPRNKPMLMKKAIREDARVLRKSLVEAGMNEKKMAKAWKKVSAELGNAREWKTIEKTIPIRSEEKLIDYRSVQVPAAQMRMHIKGQPQGARDPFPVTYAGQGRSSADPKEPVHAINLFNSRLEEKGSVLYSGLRTGTLVPYGFGESTENQDQVRRDIAENRARELLEAAFVEKFSQLSETRQKSILAGEPLPFDFVTSSLLSPDQVRHLSGIHDDELVFQRLQDETLQRLCREPLQMEIIDSNGNPRTVTADIRLASFNIPINRIGLKPLYSIPAQTWSEADRENDIALEVLIGNAHIDSTVGGMVGDWLRGPGRDSKDREKVLQLTQQIRRMYTGKQHHTEGKDAYKLVERVQLLAWMIGAVPHFSCKSGKDRTGEADARIKELAIEIDNLGYVPEFDAPLTQEHKERVQTAMFAGGNLEVQWYNINVPSFKTATGKADQGALYKVIH</sequence>
<dbReference type="Pfam" id="PF05925">
    <property type="entry name" value="IpgD"/>
    <property type="match status" value="1"/>
</dbReference>
<keyword evidence="5" id="KW-0843">Virulence</keyword>
<reference evidence="6 7" key="1">
    <citation type="submission" date="2017-03" db="EMBL/GenBank/DDBJ databases">
        <authorList>
            <person name="Afonso C.L."/>
            <person name="Miller P.J."/>
            <person name="Scott M.A."/>
            <person name="Spackman E."/>
            <person name="Goraichik I."/>
            <person name="Dimitrov K.M."/>
            <person name="Suarez D.L."/>
            <person name="Swayne D.E."/>
        </authorList>
    </citation>
    <scope>NUCLEOTIDE SEQUENCE [LARGE SCALE GENOMIC DNA]</scope>
    <source>
        <strain evidence="6">SB41UT1</strain>
    </source>
</reference>
<evidence type="ECO:0000256" key="4">
    <source>
        <dbReference type="ARBA" id="ARBA00022801"/>
    </source>
</evidence>
<comment type="similarity">
    <text evidence="2">Belongs to the phosphatase IpgD/SopB family.</text>
</comment>
<dbReference type="RefSeq" id="WP_087105860.1">
    <property type="nucleotide sequence ID" value="NZ_CBCSCN010000012.1"/>
</dbReference>
<accession>A0A1X7AG52</accession>
<dbReference type="GO" id="GO:0016791">
    <property type="term" value="F:phosphatase activity"/>
    <property type="evidence" value="ECO:0007669"/>
    <property type="project" value="InterPro"/>
</dbReference>
<dbReference type="OrthoDB" id="22047at2"/>
<evidence type="ECO:0000256" key="3">
    <source>
        <dbReference type="ARBA" id="ARBA00022525"/>
    </source>
</evidence>
<proteinExistence type="inferred from homology"/>
<gene>
    <name evidence="6" type="primary">sopB_1</name>
    <name evidence="6" type="ORF">EHSB41UT_00107</name>
</gene>
<evidence type="ECO:0000256" key="1">
    <source>
        <dbReference type="ARBA" id="ARBA00004613"/>
    </source>
</evidence>
<keyword evidence="3" id="KW-0964">Secreted</keyword>
<dbReference type="EC" id="3.1.3.-" evidence="6"/>
<protein>
    <submittedName>
        <fullName evidence="6">Inositol phosphate phosphatase SopB</fullName>
        <ecNumber evidence="6">3.1.3.-</ecNumber>
    </submittedName>
</protein>
<dbReference type="EMBL" id="FWPT01000001">
    <property type="protein sequence ID" value="SMA32118.1"/>
    <property type="molecule type" value="Genomic_DNA"/>
</dbReference>
<dbReference type="InterPro" id="IPR008108">
    <property type="entry name" value="IpgD/SopB"/>
</dbReference>
<organism evidence="6 7">
    <name type="scientific">Parendozoicomonas haliclonae</name>
    <dbReference type="NCBI Taxonomy" id="1960125"/>
    <lineage>
        <taxon>Bacteria</taxon>
        <taxon>Pseudomonadati</taxon>
        <taxon>Pseudomonadota</taxon>
        <taxon>Gammaproteobacteria</taxon>
        <taxon>Oceanospirillales</taxon>
        <taxon>Endozoicomonadaceae</taxon>
        <taxon>Parendozoicomonas</taxon>
    </lineage>
</organism>
<dbReference type="GO" id="GO:0005576">
    <property type="term" value="C:extracellular region"/>
    <property type="evidence" value="ECO:0007669"/>
    <property type="project" value="UniProtKB-SubCell"/>
</dbReference>
<evidence type="ECO:0000256" key="2">
    <source>
        <dbReference type="ARBA" id="ARBA00009007"/>
    </source>
</evidence>
<evidence type="ECO:0000256" key="5">
    <source>
        <dbReference type="ARBA" id="ARBA00023026"/>
    </source>
</evidence>
<dbReference type="Proteomes" id="UP000196573">
    <property type="component" value="Unassembled WGS sequence"/>
</dbReference>
<keyword evidence="4 6" id="KW-0378">Hydrolase</keyword>
<name>A0A1X7AG52_9GAMM</name>
<keyword evidence="7" id="KW-1185">Reference proteome</keyword>
<comment type="subcellular location">
    <subcellularLocation>
        <location evidence="1">Secreted</location>
    </subcellularLocation>
</comment>
<evidence type="ECO:0000313" key="7">
    <source>
        <dbReference type="Proteomes" id="UP000196573"/>
    </source>
</evidence>
<dbReference type="AlphaFoldDB" id="A0A1X7AG52"/>
<evidence type="ECO:0000313" key="6">
    <source>
        <dbReference type="EMBL" id="SMA32118.1"/>
    </source>
</evidence>